<protein>
    <submittedName>
        <fullName evidence="5">Uncharacterized protein</fullName>
    </submittedName>
</protein>
<accession>D8PI85</accession>
<dbReference type="InterPro" id="IPR019775">
    <property type="entry name" value="WD40_repeat_CS"/>
</dbReference>
<keyword evidence="6" id="KW-1185">Reference proteome</keyword>
<dbReference type="CDD" id="cd00200">
    <property type="entry name" value="WD40"/>
    <property type="match status" value="1"/>
</dbReference>
<dbReference type="Pfam" id="PF00400">
    <property type="entry name" value="WD40"/>
    <property type="match status" value="7"/>
</dbReference>
<feature type="compositionally biased region" description="Polar residues" evidence="4">
    <location>
        <begin position="1"/>
        <end position="22"/>
    </location>
</feature>
<dbReference type="Gene3D" id="2.130.10.10">
    <property type="entry name" value="YVTN repeat-like/Quinoprotein amine dehydrogenase"/>
    <property type="match status" value="3"/>
</dbReference>
<dbReference type="SMART" id="SM00320">
    <property type="entry name" value="WD40"/>
    <property type="match status" value="7"/>
</dbReference>
<dbReference type="PROSITE" id="PS00678">
    <property type="entry name" value="WD_REPEATS_1"/>
    <property type="match status" value="3"/>
</dbReference>
<dbReference type="eggNOG" id="COG2319">
    <property type="taxonomic scope" value="Bacteria"/>
</dbReference>
<evidence type="ECO:0000256" key="1">
    <source>
        <dbReference type="ARBA" id="ARBA00022574"/>
    </source>
</evidence>
<proteinExistence type="predicted"/>
<evidence type="ECO:0000313" key="5">
    <source>
        <dbReference type="EMBL" id="CBK42972.1"/>
    </source>
</evidence>
<evidence type="ECO:0000256" key="3">
    <source>
        <dbReference type="PROSITE-ProRule" id="PRU00221"/>
    </source>
</evidence>
<feature type="repeat" description="WD" evidence="3">
    <location>
        <begin position="330"/>
        <end position="362"/>
    </location>
</feature>
<dbReference type="PANTHER" id="PTHR44129">
    <property type="entry name" value="WD REPEAT-CONTAINING PROTEIN POP1"/>
    <property type="match status" value="1"/>
</dbReference>
<gene>
    <name evidence="5" type="ORF">NIDE3282</name>
</gene>
<dbReference type="Proteomes" id="UP000001660">
    <property type="component" value="Chromosome"/>
</dbReference>
<dbReference type="PRINTS" id="PR00320">
    <property type="entry name" value="GPROTEINBRPT"/>
</dbReference>
<evidence type="ECO:0000313" key="6">
    <source>
        <dbReference type="Proteomes" id="UP000001660"/>
    </source>
</evidence>
<feature type="repeat" description="WD" evidence="3">
    <location>
        <begin position="288"/>
        <end position="329"/>
    </location>
</feature>
<dbReference type="InterPro" id="IPR036322">
    <property type="entry name" value="WD40_repeat_dom_sf"/>
</dbReference>
<feature type="repeat" description="WD" evidence="3">
    <location>
        <begin position="131"/>
        <end position="172"/>
    </location>
</feature>
<dbReference type="KEGG" id="nde:NIDE3282"/>
<keyword evidence="2" id="KW-0677">Repeat</keyword>
<organism evidence="5 6">
    <name type="scientific">Nitrospira defluvii</name>
    <dbReference type="NCBI Taxonomy" id="330214"/>
    <lineage>
        <taxon>Bacteria</taxon>
        <taxon>Pseudomonadati</taxon>
        <taxon>Nitrospirota</taxon>
        <taxon>Nitrospiria</taxon>
        <taxon>Nitrospirales</taxon>
        <taxon>Nitrospiraceae</taxon>
        <taxon>Nitrospira</taxon>
    </lineage>
</organism>
<feature type="repeat" description="WD" evidence="3">
    <location>
        <begin position="46"/>
        <end position="87"/>
    </location>
</feature>
<dbReference type="InterPro" id="IPR050349">
    <property type="entry name" value="WD_LIS1/nudF_dynein_reg"/>
</dbReference>
<feature type="repeat" description="WD" evidence="3">
    <location>
        <begin position="253"/>
        <end position="287"/>
    </location>
</feature>
<feature type="repeat" description="WD" evidence="3">
    <location>
        <begin position="88"/>
        <end position="129"/>
    </location>
</feature>
<feature type="repeat" description="WD" evidence="3">
    <location>
        <begin position="187"/>
        <end position="210"/>
    </location>
</feature>
<dbReference type="EMBL" id="FP929003">
    <property type="protein sequence ID" value="CBK42972.1"/>
    <property type="molecule type" value="Genomic_DNA"/>
</dbReference>
<sequence>MSNQTTAPLTPSSTGQLSSPSGTAEAALPVDHLAYWKAGFRELKTFRGHSHGVWSVAYAPDGQTIVSGGVDRYVRIWDIETGRLLRSLRGHTADIRALVFTPDGRTLASGSEDRTIRLWNPKTGEPTKLLFTRYDHNVCSLSLSPDGLMLARGSHNKDIKIWEVTTGTDLMTLLGKDQYDHHWSVCVAFSPDGVHLASGSDIGKIRIWEVLPSGEEKILHNGHWEETAEDSTETRGFFIEDDGGFQKPMEFWIGAMVFTPDAKMLITGSRDNTIRFFEMPTMNELRVVRGHNGWVRSLVVSPDGKVLISAGDDNTIRFWDIATGRNFRTDKTHSGAVRGIALSPDGLRLASASWDRTVKLWEGGVEPAE</sequence>
<dbReference type="InterPro" id="IPR015943">
    <property type="entry name" value="WD40/YVTN_repeat-like_dom_sf"/>
</dbReference>
<dbReference type="InterPro" id="IPR001680">
    <property type="entry name" value="WD40_rpt"/>
</dbReference>
<dbReference type="PROSITE" id="PS50294">
    <property type="entry name" value="WD_REPEATS_REGION"/>
    <property type="match status" value="5"/>
</dbReference>
<evidence type="ECO:0000256" key="4">
    <source>
        <dbReference type="SAM" id="MobiDB-lite"/>
    </source>
</evidence>
<dbReference type="HOGENOM" id="CLU_000288_57_32_0"/>
<dbReference type="SUPFAM" id="SSF50978">
    <property type="entry name" value="WD40 repeat-like"/>
    <property type="match status" value="1"/>
</dbReference>
<reference evidence="5 6" key="1">
    <citation type="journal article" date="2010" name="Proc. Natl. Acad. Sci. U.S.A.">
        <title>A Nitrospira metagenome illuminates the physiology and evolution of globally important nitrite-oxidizing bacteria.</title>
        <authorList>
            <person name="Lucker S."/>
            <person name="Wagner M."/>
            <person name="Maixner F."/>
            <person name="Pelletier E."/>
            <person name="Koch H."/>
            <person name="Vacherie B."/>
            <person name="Rattei T."/>
            <person name="Sinninghe Damste J."/>
            <person name="Spieck E."/>
            <person name="Le Paslier D."/>
            <person name="Daims H."/>
        </authorList>
    </citation>
    <scope>NUCLEOTIDE SEQUENCE [LARGE SCALE GENOMIC DNA]</scope>
</reference>
<name>D8PI85_9BACT</name>
<dbReference type="STRING" id="330214.NIDE3282"/>
<feature type="region of interest" description="Disordered" evidence="4">
    <location>
        <begin position="1"/>
        <end position="23"/>
    </location>
</feature>
<dbReference type="AlphaFoldDB" id="D8PI85"/>
<keyword evidence="1 3" id="KW-0853">WD repeat</keyword>
<evidence type="ECO:0000256" key="2">
    <source>
        <dbReference type="ARBA" id="ARBA00022737"/>
    </source>
</evidence>
<dbReference type="InterPro" id="IPR020472">
    <property type="entry name" value="WD40_PAC1"/>
</dbReference>
<dbReference type="PROSITE" id="PS50082">
    <property type="entry name" value="WD_REPEATS_2"/>
    <property type="match status" value="7"/>
</dbReference>